<evidence type="ECO:0000259" key="1">
    <source>
        <dbReference type="Pfam" id="PF12697"/>
    </source>
</evidence>
<dbReference type="InterPro" id="IPR000073">
    <property type="entry name" value="AB_hydrolase_1"/>
</dbReference>
<evidence type="ECO:0000313" key="3">
    <source>
        <dbReference type="Proteomes" id="UP001458946"/>
    </source>
</evidence>
<keyword evidence="3" id="KW-1185">Reference proteome</keyword>
<dbReference type="PANTHER" id="PTHR43798:SF33">
    <property type="entry name" value="HYDROLASE, PUTATIVE (AFU_ORTHOLOGUE AFUA_2G14860)-RELATED"/>
    <property type="match status" value="1"/>
</dbReference>
<feature type="domain" description="AB hydrolase-1" evidence="1">
    <location>
        <begin position="29"/>
        <end position="237"/>
    </location>
</feature>
<comment type="caution">
    <text evidence="2">The sequence shown here is derived from an EMBL/GenBank/DDBJ whole genome shotgun (WGS) entry which is preliminary data.</text>
</comment>
<reference evidence="2 3" key="1">
    <citation type="submission" date="2024-02" db="EMBL/GenBank/DDBJ databases">
        <title>Deinococcus xinjiangensis NBRC 107630.</title>
        <authorList>
            <person name="Ichikawa N."/>
            <person name="Katano-Makiyama Y."/>
            <person name="Hidaka K."/>
        </authorList>
    </citation>
    <scope>NUCLEOTIDE SEQUENCE [LARGE SCALE GENOMIC DNA]</scope>
    <source>
        <strain evidence="2 3">NBRC 107630</strain>
    </source>
</reference>
<gene>
    <name evidence="2" type="ORF">Dxin01_00469</name>
</gene>
<dbReference type="Proteomes" id="UP001458946">
    <property type="component" value="Unassembled WGS sequence"/>
</dbReference>
<accession>A0ABP9V666</accession>
<sequence length="247" mass="27065">MLPFVPPAESFHHQGKTLRYTRLGRGDPILLIHGLSGSGQWWRSNILALAQKHEVFVVDLVGYGQSRRQKSVSVTENAELLAAWMEALELRQATVIGHSLGGHVATRLVSLVPERISHLVLVSATGLLKGHIARLALKLPRAGVSGRISFLPRIMLDSARAGLPNLWRSGRSLLTDDVSELLPLMQVRTLVVWGARDNLVPPTLGQQLAGAIVGAQYREIRGAGHVPMVDKPEEFNALVLEFLEQVN</sequence>
<dbReference type="SUPFAM" id="SSF53474">
    <property type="entry name" value="alpha/beta-Hydrolases"/>
    <property type="match status" value="1"/>
</dbReference>
<dbReference type="InterPro" id="IPR050266">
    <property type="entry name" value="AB_hydrolase_sf"/>
</dbReference>
<dbReference type="Gene3D" id="3.40.50.1820">
    <property type="entry name" value="alpha/beta hydrolase"/>
    <property type="match status" value="1"/>
</dbReference>
<organism evidence="2 3">
    <name type="scientific">Deinococcus xinjiangensis</name>
    <dbReference type="NCBI Taxonomy" id="457454"/>
    <lineage>
        <taxon>Bacteria</taxon>
        <taxon>Thermotogati</taxon>
        <taxon>Deinococcota</taxon>
        <taxon>Deinococci</taxon>
        <taxon>Deinococcales</taxon>
        <taxon>Deinococcaceae</taxon>
        <taxon>Deinococcus</taxon>
    </lineage>
</organism>
<proteinExistence type="predicted"/>
<protein>
    <submittedName>
        <fullName evidence="2">Uncharacterized protein Rv2715</fullName>
    </submittedName>
</protein>
<dbReference type="EMBL" id="BAABRN010000003">
    <property type="protein sequence ID" value="GAA5500744.1"/>
    <property type="molecule type" value="Genomic_DNA"/>
</dbReference>
<evidence type="ECO:0000313" key="2">
    <source>
        <dbReference type="EMBL" id="GAA5500744.1"/>
    </source>
</evidence>
<name>A0ABP9V666_9DEIO</name>
<dbReference type="Pfam" id="PF12697">
    <property type="entry name" value="Abhydrolase_6"/>
    <property type="match status" value="1"/>
</dbReference>
<dbReference type="PRINTS" id="PR00111">
    <property type="entry name" value="ABHYDROLASE"/>
</dbReference>
<dbReference type="InterPro" id="IPR029058">
    <property type="entry name" value="AB_hydrolase_fold"/>
</dbReference>
<dbReference type="PANTHER" id="PTHR43798">
    <property type="entry name" value="MONOACYLGLYCEROL LIPASE"/>
    <property type="match status" value="1"/>
</dbReference>